<organism evidence="1">
    <name type="scientific">marine sediment metagenome</name>
    <dbReference type="NCBI Taxonomy" id="412755"/>
    <lineage>
        <taxon>unclassified sequences</taxon>
        <taxon>metagenomes</taxon>
        <taxon>ecological metagenomes</taxon>
    </lineage>
</organism>
<name>A0A0F9B4G0_9ZZZZ</name>
<dbReference type="EMBL" id="LAZR01042786">
    <property type="protein sequence ID" value="KKL08677.1"/>
    <property type="molecule type" value="Genomic_DNA"/>
</dbReference>
<accession>A0A0F9B4G0</accession>
<dbReference type="AlphaFoldDB" id="A0A0F9B4G0"/>
<protein>
    <submittedName>
        <fullName evidence="1">Uncharacterized protein</fullName>
    </submittedName>
</protein>
<evidence type="ECO:0000313" key="1">
    <source>
        <dbReference type="EMBL" id="KKL08677.1"/>
    </source>
</evidence>
<reference evidence="1" key="1">
    <citation type="journal article" date="2015" name="Nature">
        <title>Complex archaea that bridge the gap between prokaryotes and eukaryotes.</title>
        <authorList>
            <person name="Spang A."/>
            <person name="Saw J.H."/>
            <person name="Jorgensen S.L."/>
            <person name="Zaremba-Niedzwiedzka K."/>
            <person name="Martijn J."/>
            <person name="Lind A.E."/>
            <person name="van Eijk R."/>
            <person name="Schleper C."/>
            <person name="Guy L."/>
            <person name="Ettema T.J."/>
        </authorList>
    </citation>
    <scope>NUCLEOTIDE SEQUENCE</scope>
</reference>
<sequence length="40" mass="4256">MDVPPEEVESFLLAFARIAANSDGAVKINPATQKVLQGMP</sequence>
<proteinExistence type="predicted"/>
<feature type="non-terminal residue" evidence="1">
    <location>
        <position position="40"/>
    </location>
</feature>
<comment type="caution">
    <text evidence="1">The sequence shown here is derived from an EMBL/GenBank/DDBJ whole genome shotgun (WGS) entry which is preliminary data.</text>
</comment>
<gene>
    <name evidence="1" type="ORF">LCGC14_2573490</name>
</gene>